<comment type="catalytic activity">
    <reaction evidence="8">
        <text>L-seryl-[protein] + ATP = O-phospho-L-seryl-[protein] + ADP + H(+)</text>
        <dbReference type="Rhea" id="RHEA:17989"/>
        <dbReference type="Rhea" id="RHEA-COMP:9863"/>
        <dbReference type="Rhea" id="RHEA-COMP:11604"/>
        <dbReference type="ChEBI" id="CHEBI:15378"/>
        <dbReference type="ChEBI" id="CHEBI:29999"/>
        <dbReference type="ChEBI" id="CHEBI:30616"/>
        <dbReference type="ChEBI" id="CHEBI:83421"/>
        <dbReference type="ChEBI" id="CHEBI:456216"/>
        <dbReference type="EC" id="2.7.11.1"/>
    </reaction>
</comment>
<proteinExistence type="predicted"/>
<sequence>MLNLTIPSGRPSSLGPAKPPALPPAPVEAPNIAPALSGSPAIPPAQPPTLPAALSAPAPAPAAADLAPAMQKVTMVAPAPAPQPSTAVLTVVLQLAGAELIPFQDEYQQQLMQVSRNIVINAYPGSTVTVGTAVALSAAAPAPAFSISRRLLSSPDRRGSRVLLQGTAGVQVPVIIQAPRSTVPRVQQTLQGAINSGLYLLSLQAAGMPVQAISAVSGLAPTATSPSSNAVAPISGGPSQPPATGSGGFPPAAIAGVAAGLVVAILVAGAVVVLVRRRRRRRQEPTQKPGQVGATGAFSLVDFFNSSQFGSHPPSSATSSIMPHSPGKGKHVASPIALPKQFLISVDAIKLCKDSATGMLVVLGEGGQGKVYKGVLHRVQDVAIKVVSNNSTSSQARFLREISVTASLRNSNIVPFCGACLYADSVALVMDYMPRGDLFRALAVDHDRQFGWYRRGHKIALGIAKGLVYLHSQDPPILHLDLKSPNVLLDDAYNAKIADVGISKELHGDFTIATSMGTSHWASPEQALHEHVNTASDVYSFGVVLWEICTGERPVIGKRRPLRPEGTQLRPKQTPDCPLEMFQMFIVCGQRSADSGVHQI</sequence>
<dbReference type="InterPro" id="IPR000719">
    <property type="entry name" value="Prot_kinase_dom"/>
</dbReference>
<evidence type="ECO:0000256" key="4">
    <source>
        <dbReference type="ARBA" id="ARBA00022741"/>
    </source>
</evidence>
<dbReference type="EC" id="2.7.11.1" evidence="1"/>
<gene>
    <name evidence="12" type="ORF">WJX72_002546</name>
</gene>
<keyword evidence="10" id="KW-1133">Transmembrane helix</keyword>
<dbReference type="PROSITE" id="PS50011">
    <property type="entry name" value="PROTEIN_KINASE_DOM"/>
    <property type="match status" value="1"/>
</dbReference>
<dbReference type="EMBL" id="JALJOR010000002">
    <property type="protein sequence ID" value="KAK9823408.1"/>
    <property type="molecule type" value="Genomic_DNA"/>
</dbReference>
<dbReference type="GO" id="GO:0005524">
    <property type="term" value="F:ATP binding"/>
    <property type="evidence" value="ECO:0007669"/>
    <property type="project" value="UniProtKB-KW"/>
</dbReference>
<keyword evidence="13" id="KW-1185">Reference proteome</keyword>
<dbReference type="GO" id="GO:0004674">
    <property type="term" value="F:protein serine/threonine kinase activity"/>
    <property type="evidence" value="ECO:0007669"/>
    <property type="project" value="UniProtKB-KW"/>
</dbReference>
<evidence type="ECO:0000256" key="2">
    <source>
        <dbReference type="ARBA" id="ARBA00022527"/>
    </source>
</evidence>
<keyword evidence="5" id="KW-0418">Kinase</keyword>
<organism evidence="12 13">
    <name type="scientific">[Myrmecia] bisecta</name>
    <dbReference type="NCBI Taxonomy" id="41462"/>
    <lineage>
        <taxon>Eukaryota</taxon>
        <taxon>Viridiplantae</taxon>
        <taxon>Chlorophyta</taxon>
        <taxon>core chlorophytes</taxon>
        <taxon>Trebouxiophyceae</taxon>
        <taxon>Trebouxiales</taxon>
        <taxon>Trebouxiaceae</taxon>
        <taxon>Myrmecia</taxon>
    </lineage>
</organism>
<accession>A0AAW1QQD6</accession>
<name>A0AAW1QQD6_9CHLO</name>
<dbReference type="InterPro" id="IPR001245">
    <property type="entry name" value="Ser-Thr/Tyr_kinase_cat_dom"/>
</dbReference>
<evidence type="ECO:0000256" key="8">
    <source>
        <dbReference type="ARBA" id="ARBA00048679"/>
    </source>
</evidence>
<feature type="region of interest" description="Disordered" evidence="9">
    <location>
        <begin position="1"/>
        <end position="56"/>
    </location>
</feature>
<evidence type="ECO:0000256" key="10">
    <source>
        <dbReference type="SAM" id="Phobius"/>
    </source>
</evidence>
<keyword evidence="10" id="KW-0812">Transmembrane</keyword>
<evidence type="ECO:0000256" key="3">
    <source>
        <dbReference type="ARBA" id="ARBA00022679"/>
    </source>
</evidence>
<dbReference type="Proteomes" id="UP001489004">
    <property type="component" value="Unassembled WGS sequence"/>
</dbReference>
<protein>
    <recommendedName>
        <fullName evidence="1">non-specific serine/threonine protein kinase</fullName>
        <ecNumber evidence="1">2.7.11.1</ecNumber>
    </recommendedName>
</protein>
<dbReference type="PROSITE" id="PS00108">
    <property type="entry name" value="PROTEIN_KINASE_ST"/>
    <property type="match status" value="1"/>
</dbReference>
<dbReference type="InterPro" id="IPR051824">
    <property type="entry name" value="LRR_Rcpt-Like_S/T_Kinase"/>
</dbReference>
<keyword evidence="2" id="KW-0723">Serine/threonine-protein kinase</keyword>
<dbReference type="Pfam" id="PF07714">
    <property type="entry name" value="PK_Tyr_Ser-Thr"/>
    <property type="match status" value="1"/>
</dbReference>
<dbReference type="InterPro" id="IPR011009">
    <property type="entry name" value="Kinase-like_dom_sf"/>
</dbReference>
<evidence type="ECO:0000313" key="12">
    <source>
        <dbReference type="EMBL" id="KAK9823408.1"/>
    </source>
</evidence>
<evidence type="ECO:0000256" key="9">
    <source>
        <dbReference type="SAM" id="MobiDB-lite"/>
    </source>
</evidence>
<dbReference type="PANTHER" id="PTHR48006:SF102">
    <property type="entry name" value="LEUCINE-RICH REPEAT-CONTAINING PROTEIN DDB_G0281931-RELATED"/>
    <property type="match status" value="1"/>
</dbReference>
<evidence type="ECO:0000256" key="6">
    <source>
        <dbReference type="ARBA" id="ARBA00022840"/>
    </source>
</evidence>
<reference evidence="12 13" key="1">
    <citation type="journal article" date="2024" name="Nat. Commun.">
        <title>Phylogenomics reveals the evolutionary origins of lichenization in chlorophyte algae.</title>
        <authorList>
            <person name="Puginier C."/>
            <person name="Libourel C."/>
            <person name="Otte J."/>
            <person name="Skaloud P."/>
            <person name="Haon M."/>
            <person name="Grisel S."/>
            <person name="Petersen M."/>
            <person name="Berrin J.G."/>
            <person name="Delaux P.M."/>
            <person name="Dal Grande F."/>
            <person name="Keller J."/>
        </authorList>
    </citation>
    <scope>NUCLEOTIDE SEQUENCE [LARGE SCALE GENOMIC DNA]</scope>
    <source>
        <strain evidence="12 13">SAG 2043</strain>
    </source>
</reference>
<keyword evidence="6" id="KW-0067">ATP-binding</keyword>
<feature type="domain" description="Protein kinase" evidence="11">
    <location>
        <begin position="357"/>
        <end position="600"/>
    </location>
</feature>
<evidence type="ECO:0000313" key="13">
    <source>
        <dbReference type="Proteomes" id="UP001489004"/>
    </source>
</evidence>
<evidence type="ECO:0000256" key="1">
    <source>
        <dbReference type="ARBA" id="ARBA00012513"/>
    </source>
</evidence>
<evidence type="ECO:0000256" key="7">
    <source>
        <dbReference type="ARBA" id="ARBA00047899"/>
    </source>
</evidence>
<feature type="transmembrane region" description="Helical" evidence="10">
    <location>
        <begin position="252"/>
        <end position="275"/>
    </location>
</feature>
<keyword evidence="10" id="KW-0472">Membrane</keyword>
<dbReference type="InterPro" id="IPR008271">
    <property type="entry name" value="Ser/Thr_kinase_AS"/>
</dbReference>
<evidence type="ECO:0000256" key="5">
    <source>
        <dbReference type="ARBA" id="ARBA00022777"/>
    </source>
</evidence>
<comment type="caution">
    <text evidence="12">The sequence shown here is derived from an EMBL/GenBank/DDBJ whole genome shotgun (WGS) entry which is preliminary data.</text>
</comment>
<feature type="compositionally biased region" description="Pro residues" evidence="9">
    <location>
        <begin position="41"/>
        <end position="50"/>
    </location>
</feature>
<feature type="compositionally biased region" description="Polar residues" evidence="9">
    <location>
        <begin position="309"/>
        <end position="322"/>
    </location>
</feature>
<dbReference type="SUPFAM" id="SSF56112">
    <property type="entry name" value="Protein kinase-like (PK-like)"/>
    <property type="match status" value="1"/>
</dbReference>
<keyword evidence="4" id="KW-0547">Nucleotide-binding</keyword>
<feature type="region of interest" description="Disordered" evidence="9">
    <location>
        <begin position="309"/>
        <end position="328"/>
    </location>
</feature>
<comment type="catalytic activity">
    <reaction evidence="7">
        <text>L-threonyl-[protein] + ATP = O-phospho-L-threonyl-[protein] + ADP + H(+)</text>
        <dbReference type="Rhea" id="RHEA:46608"/>
        <dbReference type="Rhea" id="RHEA-COMP:11060"/>
        <dbReference type="Rhea" id="RHEA-COMP:11605"/>
        <dbReference type="ChEBI" id="CHEBI:15378"/>
        <dbReference type="ChEBI" id="CHEBI:30013"/>
        <dbReference type="ChEBI" id="CHEBI:30616"/>
        <dbReference type="ChEBI" id="CHEBI:61977"/>
        <dbReference type="ChEBI" id="CHEBI:456216"/>
        <dbReference type="EC" id="2.7.11.1"/>
    </reaction>
</comment>
<dbReference type="AlphaFoldDB" id="A0AAW1QQD6"/>
<dbReference type="PANTHER" id="PTHR48006">
    <property type="entry name" value="LEUCINE-RICH REPEAT-CONTAINING PROTEIN DDB_G0281931-RELATED"/>
    <property type="match status" value="1"/>
</dbReference>
<dbReference type="Gene3D" id="1.10.510.10">
    <property type="entry name" value="Transferase(Phosphotransferase) domain 1"/>
    <property type="match status" value="1"/>
</dbReference>
<keyword evidence="3" id="KW-0808">Transferase</keyword>
<evidence type="ECO:0000259" key="11">
    <source>
        <dbReference type="PROSITE" id="PS50011"/>
    </source>
</evidence>
<dbReference type="SMART" id="SM00220">
    <property type="entry name" value="S_TKc"/>
    <property type="match status" value="1"/>
</dbReference>
<feature type="compositionally biased region" description="Pro residues" evidence="9">
    <location>
        <begin position="17"/>
        <end position="27"/>
    </location>
</feature>